<accession>A0A3N2RMU9</accession>
<dbReference type="InterPro" id="IPR019690">
    <property type="entry name" value="DUF2569"/>
</dbReference>
<keyword evidence="2" id="KW-1133">Transmembrane helix</keyword>
<keyword evidence="2" id="KW-0812">Transmembrane</keyword>
<proteinExistence type="predicted"/>
<keyword evidence="2" id="KW-0472">Membrane</keyword>
<feature type="transmembrane region" description="Helical" evidence="2">
    <location>
        <begin position="119"/>
        <end position="137"/>
    </location>
</feature>
<sequence length="209" mass="22716">MLRFLRRGDVTDCAGRLSCRCDACSRATRGTAPDSARSGDAMDQDDPYRHASVADRAPNPYDEREGRGPEGLGGWLIAVAAILGLSAAFAILSLGLAVFGSGLSGHLSPEYLGYVRARVAVDALLLPLALVALTLFWRKSPWFPHAFVAWAAAAALGKGVRPWMMAMTGEVSLVMALATPLLWALLWYGPWIVYILRSRRVRNTFAARR</sequence>
<dbReference type="EMBL" id="RCTY01000008">
    <property type="protein sequence ID" value="ROU08744.1"/>
    <property type="molecule type" value="Genomic_DNA"/>
</dbReference>
<feature type="transmembrane region" description="Helical" evidence="2">
    <location>
        <begin position="172"/>
        <end position="196"/>
    </location>
</feature>
<organism evidence="3 4">
    <name type="scientific">Lysobacter enzymogenes</name>
    <dbReference type="NCBI Taxonomy" id="69"/>
    <lineage>
        <taxon>Bacteria</taxon>
        <taxon>Pseudomonadati</taxon>
        <taxon>Pseudomonadota</taxon>
        <taxon>Gammaproteobacteria</taxon>
        <taxon>Lysobacterales</taxon>
        <taxon>Lysobacteraceae</taxon>
        <taxon>Lysobacter</taxon>
    </lineage>
</organism>
<protein>
    <submittedName>
        <fullName evidence="3">DUF2569 family protein</fullName>
    </submittedName>
</protein>
<feature type="transmembrane region" description="Helical" evidence="2">
    <location>
        <begin position="74"/>
        <end position="99"/>
    </location>
</feature>
<dbReference type="AlphaFoldDB" id="A0A3N2RMU9"/>
<gene>
    <name evidence="3" type="ORF">D9T17_02850</name>
</gene>
<reference evidence="3 4" key="1">
    <citation type="submission" date="2018-10" db="EMBL/GenBank/DDBJ databases">
        <title>The genome of Lysobacter enzymogenes OH11.</title>
        <authorList>
            <person name="Liu F."/>
            <person name="Zhao Y."/>
            <person name="Qian G."/>
            <person name="Chen Y."/>
            <person name="Xu H."/>
        </authorList>
    </citation>
    <scope>NUCLEOTIDE SEQUENCE [LARGE SCALE GENOMIC DNA]</scope>
    <source>
        <strain evidence="3 4">OH11</strain>
    </source>
</reference>
<feature type="transmembrane region" description="Helical" evidence="2">
    <location>
        <begin position="142"/>
        <end position="160"/>
    </location>
</feature>
<dbReference type="Pfam" id="PF10754">
    <property type="entry name" value="DUF2569"/>
    <property type="match status" value="1"/>
</dbReference>
<dbReference type="Proteomes" id="UP000275910">
    <property type="component" value="Unassembled WGS sequence"/>
</dbReference>
<evidence type="ECO:0000256" key="2">
    <source>
        <dbReference type="SAM" id="Phobius"/>
    </source>
</evidence>
<name>A0A3N2RMU9_LYSEN</name>
<evidence type="ECO:0000313" key="4">
    <source>
        <dbReference type="Proteomes" id="UP000275910"/>
    </source>
</evidence>
<feature type="region of interest" description="Disordered" evidence="1">
    <location>
        <begin position="26"/>
        <end position="66"/>
    </location>
</feature>
<comment type="caution">
    <text evidence="3">The sequence shown here is derived from an EMBL/GenBank/DDBJ whole genome shotgun (WGS) entry which is preliminary data.</text>
</comment>
<evidence type="ECO:0000313" key="3">
    <source>
        <dbReference type="EMBL" id="ROU08744.1"/>
    </source>
</evidence>
<evidence type="ECO:0000256" key="1">
    <source>
        <dbReference type="SAM" id="MobiDB-lite"/>
    </source>
</evidence>